<feature type="chain" id="PRO_5015358484" description="Secreted protein" evidence="1">
    <location>
        <begin position="31"/>
        <end position="162"/>
    </location>
</feature>
<comment type="caution">
    <text evidence="2">The sequence shown here is derived from an EMBL/GenBank/DDBJ whole genome shotgun (WGS) entry which is preliminary data.</text>
</comment>
<reference evidence="2 3" key="1">
    <citation type="submission" date="2018-03" db="EMBL/GenBank/DDBJ databases">
        <authorList>
            <person name="Keele B.F."/>
        </authorList>
    </citation>
    <scope>NUCLEOTIDE SEQUENCE [LARGE SCALE GENOMIC DNA]</scope>
    <source>
        <strain evidence="2 3">IB-3</strain>
    </source>
</reference>
<organism evidence="2 3">
    <name type="scientific">Nocardioides currus</name>
    <dbReference type="NCBI Taxonomy" id="2133958"/>
    <lineage>
        <taxon>Bacteria</taxon>
        <taxon>Bacillati</taxon>
        <taxon>Actinomycetota</taxon>
        <taxon>Actinomycetes</taxon>
        <taxon>Propionibacteriales</taxon>
        <taxon>Nocardioidaceae</taxon>
        <taxon>Nocardioides</taxon>
    </lineage>
</organism>
<keyword evidence="1" id="KW-0732">Signal</keyword>
<dbReference type="Proteomes" id="UP000244867">
    <property type="component" value="Unassembled WGS sequence"/>
</dbReference>
<evidence type="ECO:0000313" key="2">
    <source>
        <dbReference type="EMBL" id="PUA79039.1"/>
    </source>
</evidence>
<sequence length="162" mass="16392">MTSRTPARVGSALVLTGLLAAPMGVAPAGAAEHAAGRIAASDGTCTSTKLTGDKPIRSKAGKKLGTAQMFTATRGGDLGFCVRITPIKPLRKVTTQALLPHQTFFADGQPSSHGLIGGSGLWRHPFLVTGSDVGTGYSMKATARLVVPGGPSGTAKLEGTLP</sequence>
<dbReference type="AlphaFoldDB" id="A0A2R7YT75"/>
<evidence type="ECO:0000313" key="3">
    <source>
        <dbReference type="Proteomes" id="UP000244867"/>
    </source>
</evidence>
<dbReference type="EMBL" id="PYXZ01000013">
    <property type="protein sequence ID" value="PUA79039.1"/>
    <property type="molecule type" value="Genomic_DNA"/>
</dbReference>
<feature type="signal peptide" evidence="1">
    <location>
        <begin position="1"/>
        <end position="30"/>
    </location>
</feature>
<dbReference type="OrthoDB" id="9884037at2"/>
<evidence type="ECO:0000256" key="1">
    <source>
        <dbReference type="SAM" id="SignalP"/>
    </source>
</evidence>
<gene>
    <name evidence="2" type="ORF">C7S10_21430</name>
</gene>
<name>A0A2R7YT75_9ACTN</name>
<dbReference type="RefSeq" id="WP_108346878.1">
    <property type="nucleotide sequence ID" value="NZ_PYXZ01000013.1"/>
</dbReference>
<protein>
    <recommendedName>
        <fullName evidence="4">Secreted protein</fullName>
    </recommendedName>
</protein>
<proteinExistence type="predicted"/>
<keyword evidence="3" id="KW-1185">Reference proteome</keyword>
<evidence type="ECO:0008006" key="4">
    <source>
        <dbReference type="Google" id="ProtNLM"/>
    </source>
</evidence>
<accession>A0A2R7YT75</accession>